<dbReference type="EMBL" id="SBLB01000006">
    <property type="protein sequence ID" value="RYC68250.1"/>
    <property type="molecule type" value="Genomic_DNA"/>
</dbReference>
<dbReference type="InterPro" id="IPR025665">
    <property type="entry name" value="Beta-barrel_OMP_2"/>
</dbReference>
<evidence type="ECO:0000313" key="4">
    <source>
        <dbReference type="Proteomes" id="UP000290407"/>
    </source>
</evidence>
<feature type="domain" description="Outer membrane protein beta-barrel" evidence="2">
    <location>
        <begin position="94"/>
        <end position="246"/>
    </location>
</feature>
<reference evidence="3 4" key="1">
    <citation type="submission" date="2019-01" db="EMBL/GenBank/DDBJ databases">
        <title>Spirosoma flava sp. nov., a propanil-degrading bacterium isolated from herbicide-contaminated soil.</title>
        <authorList>
            <person name="Zhang L."/>
            <person name="Jiang J.-D."/>
        </authorList>
    </citation>
    <scope>NUCLEOTIDE SEQUENCE [LARGE SCALE GENOMIC DNA]</scope>
    <source>
        <strain evidence="3 4">TY50</strain>
    </source>
</reference>
<sequence length="263" mass="27636">MATAQTNSNTYSSTTTTSTYNATPATTDTTNAATSTSNMNNNSSMMNSNATTNTTAAPAYGTTTTTTTTYNADANTATTTRQDGDDKAWGKEGKFGVYAGVNFSRFVNEPIPDGAYRAGWQAGIYGRTGGTVFGQIGLEYRNSTTNLVRSGAGQPTPTPGNVSGQINQHFVAIPAYVGLRIGSALGLRIQAGAELSALVVNPNNRFGIGEDDFNRTILNGLVGAGINLGPLTLDAVYNHGLQNVFDTNDTKRNILALNLGFRF</sequence>
<dbReference type="AlphaFoldDB" id="A0A4Q2UL78"/>
<evidence type="ECO:0000259" key="2">
    <source>
        <dbReference type="Pfam" id="PF13568"/>
    </source>
</evidence>
<evidence type="ECO:0000256" key="1">
    <source>
        <dbReference type="SAM" id="MobiDB-lite"/>
    </source>
</evidence>
<evidence type="ECO:0000313" key="3">
    <source>
        <dbReference type="EMBL" id="RYC68250.1"/>
    </source>
</evidence>
<comment type="caution">
    <text evidence="3">The sequence shown here is derived from an EMBL/GenBank/DDBJ whole genome shotgun (WGS) entry which is preliminary data.</text>
</comment>
<dbReference type="Proteomes" id="UP000290407">
    <property type="component" value="Unassembled WGS sequence"/>
</dbReference>
<organism evidence="3 4">
    <name type="scientific">Spirosoma sordidisoli</name>
    <dbReference type="NCBI Taxonomy" id="2502893"/>
    <lineage>
        <taxon>Bacteria</taxon>
        <taxon>Pseudomonadati</taxon>
        <taxon>Bacteroidota</taxon>
        <taxon>Cytophagia</taxon>
        <taxon>Cytophagales</taxon>
        <taxon>Cytophagaceae</taxon>
        <taxon>Spirosoma</taxon>
    </lineage>
</organism>
<proteinExistence type="predicted"/>
<dbReference type="Pfam" id="PF13568">
    <property type="entry name" value="OMP_b-brl_2"/>
    <property type="match status" value="1"/>
</dbReference>
<feature type="region of interest" description="Disordered" evidence="1">
    <location>
        <begin position="1"/>
        <end position="59"/>
    </location>
</feature>
<name>A0A4Q2UL78_9BACT</name>
<keyword evidence="4" id="KW-1185">Reference proteome</keyword>
<gene>
    <name evidence="3" type="ORF">EQG79_22085</name>
</gene>
<protein>
    <submittedName>
        <fullName evidence="3">PorT family protein</fullName>
    </submittedName>
</protein>
<accession>A0A4Q2UL78</accession>